<dbReference type="EMBL" id="JAVIJP010000007">
    <property type="protein sequence ID" value="KAL3648706.1"/>
    <property type="molecule type" value="Genomic_DNA"/>
</dbReference>
<feature type="compositionally biased region" description="Low complexity" evidence="5">
    <location>
        <begin position="797"/>
        <end position="809"/>
    </location>
</feature>
<organism evidence="8 9">
    <name type="scientific">Castilleja foliolosa</name>
    <dbReference type="NCBI Taxonomy" id="1961234"/>
    <lineage>
        <taxon>Eukaryota</taxon>
        <taxon>Viridiplantae</taxon>
        <taxon>Streptophyta</taxon>
        <taxon>Embryophyta</taxon>
        <taxon>Tracheophyta</taxon>
        <taxon>Spermatophyta</taxon>
        <taxon>Magnoliopsida</taxon>
        <taxon>eudicotyledons</taxon>
        <taxon>Gunneridae</taxon>
        <taxon>Pentapetalae</taxon>
        <taxon>asterids</taxon>
        <taxon>lamiids</taxon>
        <taxon>Lamiales</taxon>
        <taxon>Orobanchaceae</taxon>
        <taxon>Pedicularideae</taxon>
        <taxon>Castillejinae</taxon>
        <taxon>Castilleja</taxon>
    </lineage>
</organism>
<comment type="subcellular location">
    <subcellularLocation>
        <location evidence="1">Nucleus</location>
    </subcellularLocation>
</comment>
<evidence type="ECO:0000313" key="9">
    <source>
        <dbReference type="Proteomes" id="UP001632038"/>
    </source>
</evidence>
<accession>A0ABD3E3K6</accession>
<dbReference type="PANTHER" id="PTHR13859">
    <property type="entry name" value="ATROPHIN-RELATED"/>
    <property type="match status" value="1"/>
</dbReference>
<feature type="compositionally biased region" description="Polar residues" evidence="5">
    <location>
        <begin position="612"/>
        <end position="642"/>
    </location>
</feature>
<keyword evidence="4" id="KW-0539">Nucleus</keyword>
<evidence type="ECO:0000256" key="2">
    <source>
        <dbReference type="ARBA" id="ARBA00023015"/>
    </source>
</evidence>
<dbReference type="PANTHER" id="PTHR13859:SF11">
    <property type="entry name" value="GRUNGE, ISOFORM J"/>
    <property type="match status" value="1"/>
</dbReference>
<feature type="region of interest" description="Disordered" evidence="5">
    <location>
        <begin position="25"/>
        <end position="66"/>
    </location>
</feature>
<evidence type="ECO:0008006" key="10">
    <source>
        <dbReference type="Google" id="ProtNLM"/>
    </source>
</evidence>
<dbReference type="InterPro" id="IPR057712">
    <property type="entry name" value="DUF7952"/>
</dbReference>
<protein>
    <recommendedName>
        <fullName evidence="10">SANT domain-containing protein</fullName>
    </recommendedName>
</protein>
<dbReference type="GO" id="GO:0005634">
    <property type="term" value="C:nucleus"/>
    <property type="evidence" value="ECO:0007669"/>
    <property type="project" value="UniProtKB-SubCell"/>
</dbReference>
<dbReference type="AlphaFoldDB" id="A0ABD3E3K6"/>
<dbReference type="Pfam" id="PF24662">
    <property type="entry name" value="DUF7650"/>
    <property type="match status" value="1"/>
</dbReference>
<sequence length="825" mass="89866">MKTLLSQEKTQMALTHPVLNGECSKSTHADNLLPPENDNCIAPEPEPQIPSDSQNKSDNSDVPEISPRIGDEYQAELPIKCSKSHHPNQSFLIGLPIMLTWIKTSNIKSIKAESMEELRHSPTAEKISGQGYILVPELVEACWDALEKDSFVLGLYIFEKNFKEVKRFVGTKNIGDVLSLYYGCFYHMREYRRWKDCRKRKKGVYGQRIFSGERQIEFLSRILVDVSEERRNEILKVAKMFVADKITLSEYVFSLKSIVGIKILVGAVGIGKGRLDLTEMPLENSKSNSARPEIPTGKALSALEADKIVNILSGDYRLSKARANDIFWEAVWPRLLHRGWHSEQPNNQGYIKQCLVFLIPGVKKFSRRELVRGEHYFDSVTDVLGKVAKEPELLNLDNLKIQKDEARLSEKEKKKKKVDYESPPDFEQKLEKHCYLQPRTPVRNADIKIMVVDTSLSDGKIRELRAFPSEVSDEQDHAVDSDEDVIAEKPDKKIARSVSPDHKNKKDKRIQKSRKTKRDSVDNVGPVAKRSRTLAACGREDTNGSPSGANGVTEHLSSKLGPSQDKAASSSGGGPEGPIKNGRPKILWDLNLPQPPPDYENPENGQDGGSNGPENNGFPTPLTAEQSVGQIGSSNGPENNSFPAPLAAEQVVGQGDGSNGPDNNGLPGPPAAEQGIGQGGGLNGLVNNDLQAHPTAEQGIGQGVGPNGQGNNVLPAPPAIEARPEQAVDLNPRRFSTRNRSPTMRVLEAVSGGLLTVSRKRKGKGLGSNEKAAKRGAGGAGPNEPANGPPGPESGEGDNSASNSGNSSVEPRDPPDANGDSVLGQ</sequence>
<evidence type="ECO:0000313" key="8">
    <source>
        <dbReference type="EMBL" id="KAL3648706.1"/>
    </source>
</evidence>
<dbReference type="InterPro" id="IPR056067">
    <property type="entry name" value="DUF7650"/>
</dbReference>
<evidence type="ECO:0000259" key="6">
    <source>
        <dbReference type="Pfam" id="PF24662"/>
    </source>
</evidence>
<keyword evidence="2" id="KW-0805">Transcription regulation</keyword>
<evidence type="ECO:0000256" key="3">
    <source>
        <dbReference type="ARBA" id="ARBA00023163"/>
    </source>
</evidence>
<feature type="region of interest" description="Disordered" evidence="5">
    <location>
        <begin position="468"/>
        <end position="825"/>
    </location>
</feature>
<comment type="caution">
    <text evidence="8">The sequence shown here is derived from an EMBL/GenBank/DDBJ whole genome shotgun (WGS) entry which is preliminary data.</text>
</comment>
<gene>
    <name evidence="8" type="ORF">CASFOL_005109</name>
</gene>
<feature type="compositionally biased region" description="Basic and acidic residues" evidence="5">
    <location>
        <begin position="474"/>
        <end position="504"/>
    </location>
</feature>
<feature type="domain" description="DUF7952" evidence="7">
    <location>
        <begin position="143"/>
        <end position="271"/>
    </location>
</feature>
<reference evidence="9" key="1">
    <citation type="journal article" date="2024" name="IScience">
        <title>Strigolactones Initiate the Formation of Haustorium-like Structures in Castilleja.</title>
        <authorList>
            <person name="Buerger M."/>
            <person name="Peterson D."/>
            <person name="Chory J."/>
        </authorList>
    </citation>
    <scope>NUCLEOTIDE SEQUENCE [LARGE SCALE GENOMIC DNA]</scope>
</reference>
<evidence type="ECO:0000256" key="4">
    <source>
        <dbReference type="ARBA" id="ARBA00023242"/>
    </source>
</evidence>
<evidence type="ECO:0000256" key="5">
    <source>
        <dbReference type="SAM" id="MobiDB-lite"/>
    </source>
</evidence>
<evidence type="ECO:0000259" key="7">
    <source>
        <dbReference type="Pfam" id="PF25826"/>
    </source>
</evidence>
<feature type="compositionally biased region" description="Basic residues" evidence="5">
    <location>
        <begin position="505"/>
        <end position="517"/>
    </location>
</feature>
<evidence type="ECO:0000256" key="1">
    <source>
        <dbReference type="ARBA" id="ARBA00004123"/>
    </source>
</evidence>
<dbReference type="Proteomes" id="UP001632038">
    <property type="component" value="Unassembled WGS sequence"/>
</dbReference>
<proteinExistence type="predicted"/>
<keyword evidence="9" id="KW-1185">Reference proteome</keyword>
<feature type="domain" description="DUF7650" evidence="6">
    <location>
        <begin position="306"/>
        <end position="391"/>
    </location>
</feature>
<keyword evidence="3" id="KW-0804">Transcription</keyword>
<name>A0ABD3E3K6_9LAMI</name>
<dbReference type="Pfam" id="PF25826">
    <property type="entry name" value="DUF7952"/>
    <property type="match status" value="1"/>
</dbReference>